<proteinExistence type="predicted"/>
<dbReference type="PANTHER" id="PTHR30445:SF8">
    <property type="entry name" value="K(+)_H(+) ANTIPORTER SUBUNIT KHTT"/>
    <property type="match status" value="1"/>
</dbReference>
<accession>A0A7D6ZTY8</accession>
<dbReference type="InterPro" id="IPR026278">
    <property type="entry name" value="KhtT"/>
</dbReference>
<dbReference type="GO" id="GO:0006813">
    <property type="term" value="P:potassium ion transport"/>
    <property type="evidence" value="ECO:0007669"/>
    <property type="project" value="InterPro"/>
</dbReference>
<feature type="domain" description="RCK C-terminal" evidence="1">
    <location>
        <begin position="75"/>
        <end position="159"/>
    </location>
</feature>
<evidence type="ECO:0000313" key="2">
    <source>
        <dbReference type="EMBL" id="QLY28609.1"/>
    </source>
</evidence>
<dbReference type="Pfam" id="PF25991">
    <property type="entry name" value="KhtT_N"/>
    <property type="match status" value="1"/>
</dbReference>
<dbReference type="PANTHER" id="PTHR30445">
    <property type="entry name" value="K(+)_H(+) ANTIPORTER SUBUNIT KHTT"/>
    <property type="match status" value="1"/>
</dbReference>
<dbReference type="Gene3D" id="3.30.70.1450">
    <property type="entry name" value="Regulator of K+ conductance, C-terminal domain"/>
    <property type="match status" value="1"/>
</dbReference>
<gene>
    <name evidence="2" type="ORF">H0264_25115</name>
</gene>
<evidence type="ECO:0000259" key="1">
    <source>
        <dbReference type="PROSITE" id="PS51202"/>
    </source>
</evidence>
<protein>
    <submittedName>
        <fullName evidence="2">Cation:proton antiporter regulatory subunit</fullName>
    </submittedName>
</protein>
<dbReference type="GO" id="GO:0008324">
    <property type="term" value="F:monoatomic cation transmembrane transporter activity"/>
    <property type="evidence" value="ECO:0007669"/>
    <property type="project" value="InterPro"/>
</dbReference>
<dbReference type="Pfam" id="PF02080">
    <property type="entry name" value="TrkA_C"/>
    <property type="match status" value="1"/>
</dbReference>
<dbReference type="KEGG" id="nhu:H0264_25115"/>
<name>A0A7D6ZTY8_9NOCA</name>
<dbReference type="RefSeq" id="WP_181579815.1">
    <property type="nucleotide sequence ID" value="NZ_CP059399.1"/>
</dbReference>
<dbReference type="AlphaFoldDB" id="A0A7D6ZTY8"/>
<dbReference type="EMBL" id="CP059399">
    <property type="protein sequence ID" value="QLY28609.1"/>
    <property type="molecule type" value="Genomic_DNA"/>
</dbReference>
<dbReference type="InterPro" id="IPR058776">
    <property type="entry name" value="KhtT-like_N"/>
</dbReference>
<sequence length="160" mass="16616">MNVEVTPLPGVGVRKEFRLRGARRWIGVIERADGTIELIMGRPGDSEAADRISLSGAEAAVLANLLGAPQLVARLREEHGTLGGVVTRQVPVPAASPYDGRVLGDTRMRTRTMTSIVAVMRAEQVIASPGPDLTLIAGDVLVVVGTGDGVAAAAAILMDG</sequence>
<keyword evidence="3" id="KW-1185">Reference proteome</keyword>
<dbReference type="InterPro" id="IPR006037">
    <property type="entry name" value="RCK_C"/>
</dbReference>
<dbReference type="SUPFAM" id="SSF116726">
    <property type="entry name" value="TrkA C-terminal domain-like"/>
    <property type="match status" value="1"/>
</dbReference>
<dbReference type="PIRSF" id="PIRSF005028">
    <property type="entry name" value="KhtT"/>
    <property type="match status" value="1"/>
</dbReference>
<organism evidence="2 3">
    <name type="scientific">Nocardia huaxiensis</name>
    <dbReference type="NCBI Taxonomy" id="2755382"/>
    <lineage>
        <taxon>Bacteria</taxon>
        <taxon>Bacillati</taxon>
        <taxon>Actinomycetota</taxon>
        <taxon>Actinomycetes</taxon>
        <taxon>Mycobacteriales</taxon>
        <taxon>Nocardiaceae</taxon>
        <taxon>Nocardia</taxon>
    </lineage>
</organism>
<dbReference type="InterPro" id="IPR050144">
    <property type="entry name" value="AAE_transporter"/>
</dbReference>
<evidence type="ECO:0000313" key="3">
    <source>
        <dbReference type="Proteomes" id="UP000515512"/>
    </source>
</evidence>
<dbReference type="InterPro" id="IPR036721">
    <property type="entry name" value="RCK_C_sf"/>
</dbReference>
<reference evidence="2 3" key="1">
    <citation type="submission" date="2020-07" db="EMBL/GenBank/DDBJ databases">
        <authorList>
            <person name="Zhuang K."/>
            <person name="Ran Y."/>
        </authorList>
    </citation>
    <scope>NUCLEOTIDE SEQUENCE [LARGE SCALE GENOMIC DNA]</scope>
    <source>
        <strain evidence="2 3">WCH-YHL-001</strain>
    </source>
</reference>
<dbReference type="PROSITE" id="PS51202">
    <property type="entry name" value="RCK_C"/>
    <property type="match status" value="1"/>
</dbReference>
<dbReference type="Proteomes" id="UP000515512">
    <property type="component" value="Chromosome"/>
</dbReference>